<comment type="caution">
    <text evidence="1">The sequence shown here is derived from an EMBL/GenBank/DDBJ whole genome shotgun (WGS) entry which is preliminary data.</text>
</comment>
<dbReference type="EMBL" id="DWYG01000053">
    <property type="protein sequence ID" value="HJB41574.1"/>
    <property type="molecule type" value="Genomic_DNA"/>
</dbReference>
<name>A0A9D2M686_9FIRM</name>
<organism evidence="1 2">
    <name type="scientific">Candidatus Gemmiger avicola</name>
    <dbReference type="NCBI Taxonomy" id="2838605"/>
    <lineage>
        <taxon>Bacteria</taxon>
        <taxon>Bacillati</taxon>
        <taxon>Bacillota</taxon>
        <taxon>Clostridia</taxon>
        <taxon>Eubacteriales</taxon>
        <taxon>Gemmiger</taxon>
    </lineage>
</organism>
<evidence type="ECO:0000313" key="2">
    <source>
        <dbReference type="Proteomes" id="UP000886803"/>
    </source>
</evidence>
<protein>
    <submittedName>
        <fullName evidence="1">DUF3873 domain-containing protein</fullName>
    </submittedName>
</protein>
<evidence type="ECO:0000313" key="1">
    <source>
        <dbReference type="EMBL" id="HJB41574.1"/>
    </source>
</evidence>
<proteinExistence type="predicted"/>
<gene>
    <name evidence="1" type="ORF">H9945_03670</name>
</gene>
<sequence length="61" mass="7169">MEIGYLLPGQERCTPLPPKDGRSQVAYSFRTEHGALFQCVCRDAEEAHHLCEDWMLRQERY</sequence>
<dbReference type="AlphaFoldDB" id="A0A9D2M686"/>
<reference evidence="1" key="1">
    <citation type="journal article" date="2021" name="PeerJ">
        <title>Extensive microbial diversity within the chicken gut microbiome revealed by metagenomics and culture.</title>
        <authorList>
            <person name="Gilroy R."/>
            <person name="Ravi A."/>
            <person name="Getino M."/>
            <person name="Pursley I."/>
            <person name="Horton D.L."/>
            <person name="Alikhan N.F."/>
            <person name="Baker D."/>
            <person name="Gharbi K."/>
            <person name="Hall N."/>
            <person name="Watson M."/>
            <person name="Adriaenssens E.M."/>
            <person name="Foster-Nyarko E."/>
            <person name="Jarju S."/>
            <person name="Secka A."/>
            <person name="Antonio M."/>
            <person name="Oren A."/>
            <person name="Chaudhuri R.R."/>
            <person name="La Ragione R."/>
            <person name="Hildebrand F."/>
            <person name="Pallen M.J."/>
        </authorList>
    </citation>
    <scope>NUCLEOTIDE SEQUENCE</scope>
    <source>
        <strain evidence="1">ChiBcec8-13705</strain>
    </source>
</reference>
<dbReference type="Proteomes" id="UP000886803">
    <property type="component" value="Unassembled WGS sequence"/>
</dbReference>
<reference evidence="1" key="2">
    <citation type="submission" date="2021-04" db="EMBL/GenBank/DDBJ databases">
        <authorList>
            <person name="Gilroy R."/>
        </authorList>
    </citation>
    <scope>NUCLEOTIDE SEQUENCE</scope>
    <source>
        <strain evidence="1">ChiBcec8-13705</strain>
    </source>
</reference>
<accession>A0A9D2M686</accession>